<dbReference type="PANTHER" id="PTHR43031">
    <property type="entry name" value="FAD-DEPENDENT OXIDOREDUCTASE"/>
    <property type="match status" value="1"/>
</dbReference>
<protein>
    <submittedName>
        <fullName evidence="2">Sulfurtransferase</fullName>
    </submittedName>
</protein>
<name>A0A2H0N541_9BACT</name>
<comment type="caution">
    <text evidence="2">The sequence shown here is derived from an EMBL/GenBank/DDBJ whole genome shotgun (WGS) entry which is preliminary data.</text>
</comment>
<evidence type="ECO:0000313" key="2">
    <source>
        <dbReference type="EMBL" id="PIR04014.1"/>
    </source>
</evidence>
<reference evidence="2 3" key="1">
    <citation type="submission" date="2017-09" db="EMBL/GenBank/DDBJ databases">
        <title>Depth-based differentiation of microbial function through sediment-hosted aquifers and enrichment of novel symbionts in the deep terrestrial subsurface.</title>
        <authorList>
            <person name="Probst A.J."/>
            <person name="Ladd B."/>
            <person name="Jarett J.K."/>
            <person name="Geller-Mcgrath D.E."/>
            <person name="Sieber C.M."/>
            <person name="Emerson J.B."/>
            <person name="Anantharaman K."/>
            <person name="Thomas B.C."/>
            <person name="Malmstrom R."/>
            <person name="Stieglmeier M."/>
            <person name="Klingl A."/>
            <person name="Woyke T."/>
            <person name="Ryan C.M."/>
            <person name="Banfield J.F."/>
        </authorList>
    </citation>
    <scope>NUCLEOTIDE SEQUENCE [LARGE SCALE GENOMIC DNA]</scope>
    <source>
        <strain evidence="2">CG11_big_fil_rev_8_21_14_0_20_39_34</strain>
    </source>
</reference>
<dbReference type="GO" id="GO:0016740">
    <property type="term" value="F:transferase activity"/>
    <property type="evidence" value="ECO:0007669"/>
    <property type="project" value="UniProtKB-KW"/>
</dbReference>
<dbReference type="InterPro" id="IPR050229">
    <property type="entry name" value="GlpE_sulfurtransferase"/>
</dbReference>
<dbReference type="CDD" id="cd00158">
    <property type="entry name" value="RHOD"/>
    <property type="match status" value="1"/>
</dbReference>
<dbReference type="AlphaFoldDB" id="A0A2H0N541"/>
<dbReference type="Pfam" id="PF00581">
    <property type="entry name" value="Rhodanese"/>
    <property type="match status" value="1"/>
</dbReference>
<dbReference type="PANTHER" id="PTHR43031:SF16">
    <property type="entry name" value="OXIDOREDUCTASE"/>
    <property type="match status" value="1"/>
</dbReference>
<gene>
    <name evidence="2" type="ORF">COV59_02410</name>
</gene>
<dbReference type="InterPro" id="IPR001763">
    <property type="entry name" value="Rhodanese-like_dom"/>
</dbReference>
<sequence>MIFDVTFNQARELEGIHKDVFFVDVREKDEWQTGHIKDAQHIPFSLFDHLFKERLPDKKAAYIVYCASGGRSRRVCDFLEYEGYENIYNLLGGISGVPESEVEV</sequence>
<dbReference type="SMART" id="SM00450">
    <property type="entry name" value="RHOD"/>
    <property type="match status" value="1"/>
</dbReference>
<accession>A0A2H0N541</accession>
<dbReference type="SUPFAM" id="SSF52821">
    <property type="entry name" value="Rhodanese/Cell cycle control phosphatase"/>
    <property type="match status" value="1"/>
</dbReference>
<evidence type="ECO:0000313" key="3">
    <source>
        <dbReference type="Proteomes" id="UP000229600"/>
    </source>
</evidence>
<dbReference type="EMBL" id="PCWN01000007">
    <property type="protein sequence ID" value="PIR04014.1"/>
    <property type="molecule type" value="Genomic_DNA"/>
</dbReference>
<dbReference type="PROSITE" id="PS50206">
    <property type="entry name" value="RHODANESE_3"/>
    <property type="match status" value="1"/>
</dbReference>
<dbReference type="InterPro" id="IPR036873">
    <property type="entry name" value="Rhodanese-like_dom_sf"/>
</dbReference>
<evidence type="ECO:0000259" key="1">
    <source>
        <dbReference type="PROSITE" id="PS50206"/>
    </source>
</evidence>
<feature type="domain" description="Rhodanese" evidence="1">
    <location>
        <begin position="16"/>
        <end position="103"/>
    </location>
</feature>
<proteinExistence type="predicted"/>
<dbReference type="Proteomes" id="UP000229600">
    <property type="component" value="Unassembled WGS sequence"/>
</dbReference>
<organism evidence="2 3">
    <name type="scientific">Candidatus Magasanikbacteria bacterium CG11_big_fil_rev_8_21_14_0_20_39_34</name>
    <dbReference type="NCBI Taxonomy" id="1974653"/>
    <lineage>
        <taxon>Bacteria</taxon>
        <taxon>Candidatus Magasanikiibacteriota</taxon>
    </lineage>
</organism>
<keyword evidence="2" id="KW-0808">Transferase</keyword>
<dbReference type="Gene3D" id="3.40.250.10">
    <property type="entry name" value="Rhodanese-like domain"/>
    <property type="match status" value="1"/>
</dbReference>